<organism evidence="1 2">
    <name type="scientific">Lepeophtheirus salmonis</name>
    <name type="common">Salmon louse</name>
    <name type="synonym">Caligus salmonis</name>
    <dbReference type="NCBI Taxonomy" id="72036"/>
    <lineage>
        <taxon>Eukaryota</taxon>
        <taxon>Metazoa</taxon>
        <taxon>Ecdysozoa</taxon>
        <taxon>Arthropoda</taxon>
        <taxon>Crustacea</taxon>
        <taxon>Multicrustacea</taxon>
        <taxon>Hexanauplia</taxon>
        <taxon>Copepoda</taxon>
        <taxon>Siphonostomatoida</taxon>
        <taxon>Caligidae</taxon>
        <taxon>Lepeophtheirus</taxon>
    </lineage>
</organism>
<reference evidence="1" key="1">
    <citation type="submission" date="2021-02" db="EMBL/GenBank/DDBJ databases">
        <authorList>
            <person name="Bekaert M."/>
        </authorList>
    </citation>
    <scope>NUCLEOTIDE SEQUENCE</scope>
    <source>
        <strain evidence="1">IoA-00</strain>
    </source>
</reference>
<comment type="caution">
    <text evidence="1">The sequence shown here is derived from an EMBL/GenBank/DDBJ whole genome shotgun (WGS) entry which is preliminary data.</text>
</comment>
<dbReference type="AlphaFoldDB" id="A0A817FEC7"/>
<protein>
    <submittedName>
        <fullName evidence="1">(salmon louse) hypothetical protein</fullName>
    </submittedName>
</protein>
<gene>
    <name evidence="1" type="ORF">LSAA_362</name>
</gene>
<keyword evidence="2" id="KW-1185">Reference proteome</keyword>
<accession>A0A817FEC7</accession>
<name>A0A817FEC7_LEPSM</name>
<evidence type="ECO:0000313" key="1">
    <source>
        <dbReference type="EMBL" id="CAF2747509.1"/>
    </source>
</evidence>
<proteinExistence type="predicted"/>
<sequence length="137" mass="15489">MGAKLSNSTGLIQEDILFVQNPTQSPLLPDDEESFLRYYGFAYHLLIWEPKSKNLTHSSWVWNFRKISIIQLDMLIESEPDIFKVLLKNHKWGRGVYSFWGAGGHSIVSLGHQNAGGVLNTIPSKPYPLIPSIEAHV</sequence>
<dbReference type="Proteomes" id="UP000675881">
    <property type="component" value="Unassembled WGS sequence"/>
</dbReference>
<dbReference type="EMBL" id="CAJNVT010000207">
    <property type="protein sequence ID" value="CAF2747509.1"/>
    <property type="molecule type" value="Genomic_DNA"/>
</dbReference>
<evidence type="ECO:0000313" key="2">
    <source>
        <dbReference type="Proteomes" id="UP000675881"/>
    </source>
</evidence>